<dbReference type="RefSeq" id="WP_379078019.1">
    <property type="nucleotide sequence ID" value="NZ_JBHTJW010000012.1"/>
</dbReference>
<evidence type="ECO:0000256" key="1">
    <source>
        <dbReference type="SAM" id="Coils"/>
    </source>
</evidence>
<dbReference type="Gene3D" id="1.10.10.60">
    <property type="entry name" value="Homeodomain-like"/>
    <property type="match status" value="1"/>
</dbReference>
<evidence type="ECO:0000313" key="3">
    <source>
        <dbReference type="Proteomes" id="UP001597106"/>
    </source>
</evidence>
<keyword evidence="1" id="KW-0175">Coiled coil</keyword>
<organism evidence="2 3">
    <name type="scientific">Methylophilus glucosoxydans</name>
    <dbReference type="NCBI Taxonomy" id="752553"/>
    <lineage>
        <taxon>Bacteria</taxon>
        <taxon>Pseudomonadati</taxon>
        <taxon>Pseudomonadota</taxon>
        <taxon>Betaproteobacteria</taxon>
        <taxon>Nitrosomonadales</taxon>
        <taxon>Methylophilaceae</taxon>
        <taxon>Methylophilus</taxon>
    </lineage>
</organism>
<reference evidence="3" key="1">
    <citation type="journal article" date="2019" name="Int. J. Syst. Evol. Microbiol.">
        <title>The Global Catalogue of Microorganisms (GCM) 10K type strain sequencing project: providing services to taxonomists for standard genome sequencing and annotation.</title>
        <authorList>
            <consortium name="The Broad Institute Genomics Platform"/>
            <consortium name="The Broad Institute Genome Sequencing Center for Infectious Disease"/>
            <person name="Wu L."/>
            <person name="Ma J."/>
        </authorList>
    </citation>
    <scope>NUCLEOTIDE SEQUENCE [LARGE SCALE GENOMIC DNA]</scope>
    <source>
        <strain evidence="3">CCUG 59685</strain>
    </source>
</reference>
<dbReference type="Pfam" id="PF01527">
    <property type="entry name" value="HTH_Tnp_1"/>
    <property type="match status" value="1"/>
</dbReference>
<feature type="coiled-coil region" evidence="1">
    <location>
        <begin position="70"/>
        <end position="97"/>
    </location>
</feature>
<proteinExistence type="predicted"/>
<dbReference type="SUPFAM" id="SSF46689">
    <property type="entry name" value="Homeodomain-like"/>
    <property type="match status" value="1"/>
</dbReference>
<dbReference type="EMBL" id="JBHTJW010000012">
    <property type="protein sequence ID" value="MFD0930968.1"/>
    <property type="molecule type" value="Genomic_DNA"/>
</dbReference>
<evidence type="ECO:0000313" key="2">
    <source>
        <dbReference type="EMBL" id="MFD0930968.1"/>
    </source>
</evidence>
<dbReference type="InterPro" id="IPR009057">
    <property type="entry name" value="Homeodomain-like_sf"/>
</dbReference>
<name>A0ABW3GMQ4_9PROT</name>
<dbReference type="InterPro" id="IPR002514">
    <property type="entry name" value="Transposase_8"/>
</dbReference>
<keyword evidence="3" id="KW-1185">Reference proteome</keyword>
<protein>
    <submittedName>
        <fullName evidence="2">Transposase</fullName>
    </submittedName>
</protein>
<accession>A0ABW3GMQ4</accession>
<comment type="caution">
    <text evidence="2">The sequence shown here is derived from an EMBL/GenBank/DDBJ whole genome shotgun (WGS) entry which is preliminary data.</text>
</comment>
<dbReference type="Proteomes" id="UP001597106">
    <property type="component" value="Unassembled WGS sequence"/>
</dbReference>
<sequence>MARTIKRIYARYSESFKAEAVRLASQPGVLVQDVAHSLDIHPFMLSRWKKQCREGLIMANPPSDKPELVNEAELLRLREVEKAYAQLKLEHDLLKKAIKFTSKAKRTSSVSLPKIAKISRSK</sequence>
<gene>
    <name evidence="2" type="ORF">ACFQ1T_14385</name>
</gene>